<evidence type="ECO:0000256" key="4">
    <source>
        <dbReference type="ARBA" id="ARBA00011744"/>
    </source>
</evidence>
<reference evidence="11 12" key="1">
    <citation type="journal article" date="2011" name="J. Bacteriol.">
        <title>Genome sequence of the verrucomicrobium Opitutus terrae PB90-1, an abundant inhabitant of rice paddy soil ecosystems.</title>
        <authorList>
            <person name="van Passel M.W."/>
            <person name="Kant R."/>
            <person name="Palva A."/>
            <person name="Copeland A."/>
            <person name="Lucas S."/>
            <person name="Lapidus A."/>
            <person name="Glavina del Rio T."/>
            <person name="Pitluck S."/>
            <person name="Goltsman E."/>
            <person name="Clum A."/>
            <person name="Sun H."/>
            <person name="Schmutz J."/>
            <person name="Larimer F.W."/>
            <person name="Land M.L."/>
            <person name="Hauser L."/>
            <person name="Kyrpides N."/>
            <person name="Mikhailova N."/>
            <person name="Richardson P.P."/>
            <person name="Janssen P.H."/>
            <person name="de Vos W.M."/>
            <person name="Smidt H."/>
        </authorList>
    </citation>
    <scope>NUCLEOTIDE SEQUENCE [LARGE SCALE GENOMIC DNA]</scope>
    <source>
        <strain evidence="12">DSM 11246 / JCM 15787 / PB90-1</strain>
    </source>
</reference>
<dbReference type="AlphaFoldDB" id="B1ZN79"/>
<keyword evidence="12" id="KW-1185">Reference proteome</keyword>
<dbReference type="PANTHER" id="PTHR30239:SF4">
    <property type="entry name" value="ACETOLACTATE SYNTHASE ISOZYME 1 SMALL SUBUNIT"/>
    <property type="match status" value="1"/>
</dbReference>
<dbReference type="EC" id="2.2.1.6" evidence="5"/>
<feature type="domain" description="ACT" evidence="10">
    <location>
        <begin position="45"/>
        <end position="118"/>
    </location>
</feature>
<evidence type="ECO:0000256" key="5">
    <source>
        <dbReference type="ARBA" id="ARBA00013145"/>
    </source>
</evidence>
<dbReference type="InterPro" id="IPR045865">
    <property type="entry name" value="ACT-like_dom_sf"/>
</dbReference>
<evidence type="ECO:0000256" key="1">
    <source>
        <dbReference type="ARBA" id="ARBA00004974"/>
    </source>
</evidence>
<accession>B1ZN79</accession>
<evidence type="ECO:0000259" key="10">
    <source>
        <dbReference type="PROSITE" id="PS51671"/>
    </source>
</evidence>
<dbReference type="InterPro" id="IPR054480">
    <property type="entry name" value="AHAS_small-like_ACT"/>
</dbReference>
<evidence type="ECO:0000256" key="3">
    <source>
        <dbReference type="ARBA" id="ARBA00006341"/>
    </source>
</evidence>
<dbReference type="GO" id="GO:1990610">
    <property type="term" value="F:acetolactate synthase regulator activity"/>
    <property type="evidence" value="ECO:0007669"/>
    <property type="project" value="InterPro"/>
</dbReference>
<comment type="catalytic activity">
    <reaction evidence="8">
        <text>2 pyruvate + H(+) = (2S)-2-acetolactate + CO2</text>
        <dbReference type="Rhea" id="RHEA:25249"/>
        <dbReference type="ChEBI" id="CHEBI:15361"/>
        <dbReference type="ChEBI" id="CHEBI:15378"/>
        <dbReference type="ChEBI" id="CHEBI:16526"/>
        <dbReference type="ChEBI" id="CHEBI:58476"/>
        <dbReference type="EC" id="2.2.1.6"/>
    </reaction>
</comment>
<sequence length="130" mass="14152">MLDSSTLLPRPSHEPAERDAAPEAAADAAKGHVIRDTSPNASEVVLELRVRNHPGTMSHVTGLFARRGFNLDAILCVPVGDGATSRMLLLVSDEPRLEQVERQLAKLYDVLEVRHRPDLSGETFQTFAAG</sequence>
<keyword evidence="7" id="KW-0100">Branched-chain amino acid biosynthesis</keyword>
<gene>
    <name evidence="11" type="ordered locus">Oter_0157</name>
</gene>
<comment type="similarity">
    <text evidence="3">Belongs to the acetolactate synthase small subunit family.</text>
</comment>
<organism evidence="11 12">
    <name type="scientific">Opitutus terrae (strain DSM 11246 / JCM 15787 / PB90-1)</name>
    <dbReference type="NCBI Taxonomy" id="452637"/>
    <lineage>
        <taxon>Bacteria</taxon>
        <taxon>Pseudomonadati</taxon>
        <taxon>Verrucomicrobiota</taxon>
        <taxon>Opitutia</taxon>
        <taxon>Opitutales</taxon>
        <taxon>Opitutaceae</taxon>
        <taxon>Opitutus</taxon>
    </lineage>
</organism>
<dbReference type="PROSITE" id="PS51671">
    <property type="entry name" value="ACT"/>
    <property type="match status" value="1"/>
</dbReference>
<comment type="pathway">
    <text evidence="2">Amino-acid biosynthesis; L-valine biosynthesis; L-valine from pyruvate: step 1/4.</text>
</comment>
<evidence type="ECO:0000256" key="9">
    <source>
        <dbReference type="SAM" id="MobiDB-lite"/>
    </source>
</evidence>
<evidence type="ECO:0000256" key="7">
    <source>
        <dbReference type="ARBA" id="ARBA00023304"/>
    </source>
</evidence>
<protein>
    <recommendedName>
        <fullName evidence="5">acetolactate synthase</fullName>
        <ecNumber evidence="5">2.2.1.6</ecNumber>
    </recommendedName>
</protein>
<proteinExistence type="inferred from homology"/>
<dbReference type="UniPathway" id="UPA00047">
    <property type="reaction ID" value="UER00055"/>
</dbReference>
<dbReference type="GO" id="GO:0005829">
    <property type="term" value="C:cytosol"/>
    <property type="evidence" value="ECO:0007669"/>
    <property type="project" value="TreeGrafter"/>
</dbReference>
<keyword evidence="6" id="KW-0028">Amino-acid biosynthesis</keyword>
<dbReference type="InterPro" id="IPR004789">
    <property type="entry name" value="Acetalactate_synth_ssu"/>
</dbReference>
<dbReference type="InterPro" id="IPR039557">
    <property type="entry name" value="AHAS_ACT"/>
</dbReference>
<evidence type="ECO:0000313" key="11">
    <source>
        <dbReference type="EMBL" id="ACB73448.1"/>
    </source>
</evidence>
<dbReference type="GO" id="GO:0009097">
    <property type="term" value="P:isoleucine biosynthetic process"/>
    <property type="evidence" value="ECO:0007669"/>
    <property type="project" value="UniProtKB-UniPathway"/>
</dbReference>
<name>B1ZN79_OPITP</name>
<dbReference type="RefSeq" id="WP_012372986.1">
    <property type="nucleotide sequence ID" value="NC_010571.1"/>
</dbReference>
<dbReference type="Pfam" id="PF22629">
    <property type="entry name" value="ACT_AHAS_ss"/>
    <property type="match status" value="1"/>
</dbReference>
<evidence type="ECO:0000256" key="2">
    <source>
        <dbReference type="ARBA" id="ARBA00005025"/>
    </source>
</evidence>
<dbReference type="GO" id="GO:0003984">
    <property type="term" value="F:acetolactate synthase activity"/>
    <property type="evidence" value="ECO:0007669"/>
    <property type="project" value="UniProtKB-EC"/>
</dbReference>
<dbReference type="OrthoDB" id="9787365at2"/>
<dbReference type="CDD" id="cd04878">
    <property type="entry name" value="ACT_AHAS"/>
    <property type="match status" value="1"/>
</dbReference>
<dbReference type="Gene3D" id="3.30.70.260">
    <property type="match status" value="1"/>
</dbReference>
<evidence type="ECO:0000256" key="8">
    <source>
        <dbReference type="ARBA" id="ARBA00048670"/>
    </source>
</evidence>
<dbReference type="KEGG" id="ote:Oter_0157"/>
<dbReference type="UniPathway" id="UPA00049">
    <property type="reaction ID" value="UER00059"/>
</dbReference>
<dbReference type="SUPFAM" id="SSF55021">
    <property type="entry name" value="ACT-like"/>
    <property type="match status" value="1"/>
</dbReference>
<dbReference type="HOGENOM" id="CLU_165363_0_0_0"/>
<dbReference type="Proteomes" id="UP000007013">
    <property type="component" value="Chromosome"/>
</dbReference>
<comment type="pathway">
    <text evidence="1">Amino-acid biosynthesis; L-isoleucine biosynthesis; L-isoleucine from 2-oxobutanoate: step 1/4.</text>
</comment>
<dbReference type="eggNOG" id="COG0440">
    <property type="taxonomic scope" value="Bacteria"/>
</dbReference>
<dbReference type="PANTHER" id="PTHR30239">
    <property type="entry name" value="ACETOLACTATE SYNTHASE SMALL SUBUNIT"/>
    <property type="match status" value="1"/>
</dbReference>
<evidence type="ECO:0000256" key="6">
    <source>
        <dbReference type="ARBA" id="ARBA00022605"/>
    </source>
</evidence>
<dbReference type="GO" id="GO:0009099">
    <property type="term" value="P:L-valine biosynthetic process"/>
    <property type="evidence" value="ECO:0007669"/>
    <property type="project" value="UniProtKB-UniPathway"/>
</dbReference>
<feature type="region of interest" description="Disordered" evidence="9">
    <location>
        <begin position="1"/>
        <end position="38"/>
    </location>
</feature>
<dbReference type="InterPro" id="IPR002912">
    <property type="entry name" value="ACT_dom"/>
</dbReference>
<dbReference type="EMBL" id="CP001032">
    <property type="protein sequence ID" value="ACB73448.1"/>
    <property type="molecule type" value="Genomic_DNA"/>
</dbReference>
<dbReference type="STRING" id="452637.Oter_0157"/>
<comment type="subunit">
    <text evidence="4">Dimer of large and small chains.</text>
</comment>
<feature type="compositionally biased region" description="Basic and acidic residues" evidence="9">
    <location>
        <begin position="11"/>
        <end position="21"/>
    </location>
</feature>
<evidence type="ECO:0000313" key="12">
    <source>
        <dbReference type="Proteomes" id="UP000007013"/>
    </source>
</evidence>